<evidence type="ECO:0000313" key="3">
    <source>
        <dbReference type="Proteomes" id="UP000009149"/>
    </source>
</evidence>
<evidence type="ECO:0000256" key="1">
    <source>
        <dbReference type="SAM" id="Phobius"/>
    </source>
</evidence>
<evidence type="ECO:0008006" key="4">
    <source>
        <dbReference type="Google" id="ProtNLM"/>
    </source>
</evidence>
<gene>
    <name evidence="2" type="ordered locus">Minf_1140</name>
</gene>
<feature type="transmembrane region" description="Helical" evidence="1">
    <location>
        <begin position="27"/>
        <end position="46"/>
    </location>
</feature>
<dbReference type="STRING" id="481448.Minf_1140"/>
<dbReference type="HOGENOM" id="CLU_1081005_0_0_0"/>
<dbReference type="Proteomes" id="UP000009149">
    <property type="component" value="Chromosome"/>
</dbReference>
<keyword evidence="1" id="KW-0812">Transmembrane</keyword>
<keyword evidence="1" id="KW-0472">Membrane</keyword>
<dbReference type="eggNOG" id="COG3637">
    <property type="taxonomic scope" value="Bacteria"/>
</dbReference>
<evidence type="ECO:0000313" key="2">
    <source>
        <dbReference type="EMBL" id="ACD83195.1"/>
    </source>
</evidence>
<dbReference type="EMBL" id="CP000975">
    <property type="protein sequence ID" value="ACD83195.1"/>
    <property type="molecule type" value="Genomic_DNA"/>
</dbReference>
<dbReference type="AlphaFoldDB" id="B3DV42"/>
<protein>
    <recommendedName>
        <fullName evidence="4">Outer membrane protein beta-barrel domain-containing protein</fullName>
    </recommendedName>
</protein>
<organism evidence="2 3">
    <name type="scientific">Methylacidiphilum infernorum (isolate V4)</name>
    <name type="common">Methylokorus infernorum (strain V4)</name>
    <dbReference type="NCBI Taxonomy" id="481448"/>
    <lineage>
        <taxon>Bacteria</taxon>
        <taxon>Pseudomonadati</taxon>
        <taxon>Verrucomicrobiota</taxon>
        <taxon>Methylacidiphilae</taxon>
        <taxon>Methylacidiphilales</taxon>
        <taxon>Methylacidiphilaceae</taxon>
        <taxon>Methylacidiphilum (ex Ratnadevi et al. 2023)</taxon>
    </lineage>
</organism>
<dbReference type="KEGG" id="min:Minf_1140"/>
<sequence>MRWIFFNLFFLAKRFYGLGPKTEMKVFYFPWLLFVLVLFLTMRGFALTIGEDAGTLIEETQAVSLEKKNKEKLSGFFVAGFVGPQWIRSEGGHLDPGNKPVSINNDFSVIFSPTFGYYWFDPKRLGHFSFTLELTSAYNGSSISLNQGSRIQTLSTNTGLVFLFGTVGYRLTRWEPIVGIGTGIGILALHGEGVQIVQTALADIGFRYHWNDKWSLRIESFMGWLGPSKLNVGNQEVHSIQYFSNNFVVGIGYALGK</sequence>
<reference evidence="2 3" key="1">
    <citation type="journal article" date="2008" name="Biol. Direct">
        <title>Complete genome sequence of the extremely acidophilic methanotroph isolate V4, Methylacidiphilum infernorum, a representative of the bacterial phylum Verrucomicrobia.</title>
        <authorList>
            <person name="Hou S."/>
            <person name="Makarova K.S."/>
            <person name="Saw J.H."/>
            <person name="Senin P."/>
            <person name="Ly B.V."/>
            <person name="Zhou Z."/>
            <person name="Ren Y."/>
            <person name="Wang J."/>
            <person name="Galperin M.Y."/>
            <person name="Omelchenko M.V."/>
            <person name="Wolf Y.I."/>
            <person name="Yutin N."/>
            <person name="Koonin E.V."/>
            <person name="Stott M.B."/>
            <person name="Mountain B.W."/>
            <person name="Crowe M.A."/>
            <person name="Smirnova A.V."/>
            <person name="Dunfield P.F."/>
            <person name="Feng L."/>
            <person name="Wang L."/>
            <person name="Alam M."/>
        </authorList>
    </citation>
    <scope>NUCLEOTIDE SEQUENCE [LARGE SCALE GENOMIC DNA]</scope>
    <source>
        <strain evidence="3">Isolate V4</strain>
    </source>
</reference>
<name>B3DV42_METI4</name>
<proteinExistence type="predicted"/>
<keyword evidence="1" id="KW-1133">Transmembrane helix</keyword>
<dbReference type="SUPFAM" id="SSF56925">
    <property type="entry name" value="OMPA-like"/>
    <property type="match status" value="1"/>
</dbReference>
<accession>B3DV42</accession>
<dbReference type="InterPro" id="IPR011250">
    <property type="entry name" value="OMP/PagP_B-barrel"/>
</dbReference>
<dbReference type="RefSeq" id="WP_012463477.1">
    <property type="nucleotide sequence ID" value="NC_010794.1"/>
</dbReference>